<proteinExistence type="predicted"/>
<sequence length="209" mass="22939">MTKKIIVSDICSSSSEKTENSDKQIANITFERETAARTALMLTNALIGESQINVKPAGAPSSDECLDDGEGYDGQEGKPKLIIFAEILAAGYQLSETILNKGAKFDAKYGFSAFVKQYWSFVQAYCLAFDDKYKVYDTVTAKAHEIDAKFSVQEKVYQVQDKALGSSTGKLVVDFYANATKQVGDIHCLAKRIANEKKSAYADNTIEAH</sequence>
<reference evidence="1" key="1">
    <citation type="submission" date="2021-06" db="EMBL/GenBank/DDBJ databases">
        <authorList>
            <person name="Kallberg Y."/>
            <person name="Tangrot J."/>
            <person name="Rosling A."/>
        </authorList>
    </citation>
    <scope>NUCLEOTIDE SEQUENCE</scope>
    <source>
        <strain evidence="1">28 12/20/2015</strain>
    </source>
</reference>
<protein>
    <submittedName>
        <fullName evidence="1">4427_t:CDS:1</fullName>
    </submittedName>
</protein>
<evidence type="ECO:0000313" key="2">
    <source>
        <dbReference type="Proteomes" id="UP000789366"/>
    </source>
</evidence>
<dbReference type="Proteomes" id="UP000789366">
    <property type="component" value="Unassembled WGS sequence"/>
</dbReference>
<gene>
    <name evidence="1" type="ORF">SPELUC_LOCUS916</name>
</gene>
<organism evidence="1 2">
    <name type="scientific">Cetraspora pellucida</name>
    <dbReference type="NCBI Taxonomy" id="1433469"/>
    <lineage>
        <taxon>Eukaryota</taxon>
        <taxon>Fungi</taxon>
        <taxon>Fungi incertae sedis</taxon>
        <taxon>Mucoromycota</taxon>
        <taxon>Glomeromycotina</taxon>
        <taxon>Glomeromycetes</taxon>
        <taxon>Diversisporales</taxon>
        <taxon>Gigasporaceae</taxon>
        <taxon>Cetraspora</taxon>
    </lineage>
</organism>
<evidence type="ECO:0000313" key="1">
    <source>
        <dbReference type="EMBL" id="CAG8453423.1"/>
    </source>
</evidence>
<name>A0ACA9K5A8_9GLOM</name>
<dbReference type="EMBL" id="CAJVPW010000422">
    <property type="protein sequence ID" value="CAG8453423.1"/>
    <property type="molecule type" value="Genomic_DNA"/>
</dbReference>
<keyword evidence="2" id="KW-1185">Reference proteome</keyword>
<accession>A0ACA9K5A8</accession>
<comment type="caution">
    <text evidence="1">The sequence shown here is derived from an EMBL/GenBank/DDBJ whole genome shotgun (WGS) entry which is preliminary data.</text>
</comment>